<dbReference type="SUPFAM" id="SSF140383">
    <property type="entry name" value="BSD domain-like"/>
    <property type="match status" value="2"/>
</dbReference>
<feature type="domain" description="BSD" evidence="7">
    <location>
        <begin position="139"/>
        <end position="199"/>
    </location>
</feature>
<proteinExistence type="inferred from homology"/>
<evidence type="ECO:0000256" key="5">
    <source>
        <dbReference type="ARBA" id="ARBA00023163"/>
    </source>
</evidence>
<keyword evidence="6" id="KW-0539">Nucleus</keyword>
<dbReference type="PANTHER" id="PTHR12856">
    <property type="entry name" value="TRANSCRIPTION INITIATION FACTOR IIH-RELATED"/>
    <property type="match status" value="1"/>
</dbReference>
<evidence type="ECO:0000256" key="1">
    <source>
        <dbReference type="ARBA" id="ARBA00004123"/>
    </source>
</evidence>
<dbReference type="GO" id="GO:0006289">
    <property type="term" value="P:nucleotide-excision repair"/>
    <property type="evidence" value="ECO:0007669"/>
    <property type="project" value="InterPro"/>
</dbReference>
<organism evidence="8 9">
    <name type="scientific">Lachancea fermentati</name>
    <name type="common">Zygosaccharomyces fermentati</name>
    <dbReference type="NCBI Taxonomy" id="4955"/>
    <lineage>
        <taxon>Eukaryota</taxon>
        <taxon>Fungi</taxon>
        <taxon>Dikarya</taxon>
        <taxon>Ascomycota</taxon>
        <taxon>Saccharomycotina</taxon>
        <taxon>Saccharomycetes</taxon>
        <taxon>Saccharomycetales</taxon>
        <taxon>Saccharomycetaceae</taxon>
        <taxon>Lachancea</taxon>
    </lineage>
</organism>
<dbReference type="InterPro" id="IPR027079">
    <property type="entry name" value="Tfb1/GTF2H1"/>
</dbReference>
<dbReference type="Gene3D" id="2.30.29.30">
    <property type="entry name" value="Pleckstrin-homology domain (PH domain)/Phosphotyrosine-binding domain (PTB)"/>
    <property type="match status" value="1"/>
</dbReference>
<dbReference type="InterPro" id="IPR011993">
    <property type="entry name" value="PH-like_dom_sf"/>
</dbReference>
<feature type="domain" description="BSD" evidence="7">
    <location>
        <begin position="221"/>
        <end position="273"/>
    </location>
</feature>
<dbReference type="EMBL" id="LT598489">
    <property type="protein sequence ID" value="SCW00157.1"/>
    <property type="molecule type" value="Genomic_DNA"/>
</dbReference>
<dbReference type="GO" id="GO:0006351">
    <property type="term" value="P:DNA-templated transcription"/>
    <property type="evidence" value="ECO:0007669"/>
    <property type="project" value="InterPro"/>
</dbReference>
<evidence type="ECO:0000256" key="2">
    <source>
        <dbReference type="ARBA" id="ARBA00009448"/>
    </source>
</evidence>
<reference evidence="9" key="1">
    <citation type="submission" date="2016-03" db="EMBL/GenBank/DDBJ databases">
        <authorList>
            <person name="Devillers H."/>
        </authorList>
    </citation>
    <scope>NUCLEOTIDE SEQUENCE [LARGE SCALE GENOMIC DNA]</scope>
</reference>
<dbReference type="InterPro" id="IPR005607">
    <property type="entry name" value="BSD_dom"/>
</dbReference>
<dbReference type="SUPFAM" id="SSF50729">
    <property type="entry name" value="PH domain-like"/>
    <property type="match status" value="1"/>
</dbReference>
<evidence type="ECO:0000259" key="7">
    <source>
        <dbReference type="PROSITE" id="PS50858"/>
    </source>
</evidence>
<dbReference type="AlphaFoldDB" id="A0A1G4M8H9"/>
<dbReference type="Gene3D" id="1.10.3970.10">
    <property type="entry name" value="BSD domain"/>
    <property type="match status" value="1"/>
</dbReference>
<dbReference type="Proteomes" id="UP000190831">
    <property type="component" value="Chromosome B"/>
</dbReference>
<evidence type="ECO:0000256" key="4">
    <source>
        <dbReference type="ARBA" id="ARBA00023015"/>
    </source>
</evidence>
<dbReference type="CDD" id="cd13229">
    <property type="entry name" value="PH_TFIIH"/>
    <property type="match status" value="1"/>
</dbReference>
<evidence type="ECO:0000256" key="3">
    <source>
        <dbReference type="ARBA" id="ARBA00022737"/>
    </source>
</evidence>
<dbReference type="OrthoDB" id="360521at2759"/>
<dbReference type="GO" id="GO:0000439">
    <property type="term" value="C:transcription factor TFIIH core complex"/>
    <property type="evidence" value="ECO:0007669"/>
    <property type="project" value="InterPro"/>
</dbReference>
<evidence type="ECO:0000256" key="6">
    <source>
        <dbReference type="ARBA" id="ARBA00023242"/>
    </source>
</evidence>
<dbReference type="PROSITE" id="PS50858">
    <property type="entry name" value="BSD"/>
    <property type="match status" value="2"/>
</dbReference>
<comment type="similarity">
    <text evidence="2">Belongs to the TFB1 family.</text>
</comment>
<dbReference type="InterPro" id="IPR013876">
    <property type="entry name" value="TFIIH_BTF_p62_N"/>
</dbReference>
<keyword evidence="4" id="KW-0805">Transcription regulation</keyword>
<keyword evidence="3" id="KW-0677">Repeat</keyword>
<name>A0A1G4M8H9_LACFM</name>
<dbReference type="SMART" id="SM00751">
    <property type="entry name" value="BSD"/>
    <property type="match status" value="2"/>
</dbReference>
<dbReference type="InterPro" id="IPR035925">
    <property type="entry name" value="BSD_dom_sf"/>
</dbReference>
<dbReference type="Pfam" id="PF08567">
    <property type="entry name" value="PH_TFIIH"/>
    <property type="match status" value="1"/>
</dbReference>
<evidence type="ECO:0000313" key="9">
    <source>
        <dbReference type="Proteomes" id="UP000190831"/>
    </source>
</evidence>
<evidence type="ECO:0000313" key="8">
    <source>
        <dbReference type="EMBL" id="SCW00157.1"/>
    </source>
</evidence>
<comment type="subcellular location">
    <subcellularLocation>
        <location evidence="1">Nucleus</location>
    </subcellularLocation>
</comment>
<keyword evidence="9" id="KW-1185">Reference proteome</keyword>
<sequence length="614" mass="69611">MSRSGAATFKKTSGILTIDEDVSPSELLWRSTDGDKTHKIVLNTIDKLQATPVTSDKMMLKLIGKIADTKKLKDNDGEEVAPKPPSFVFSFNNRDVMDNIKDALQMIIARYKDEEIFEEKKRKESSMGPQPSEMAPLINTSALDDSLSREKLLINLKLQQSLLKENKSLMKTFQETVINSGLPPKEFWSTRVPLLRAFALTTSQRTGPYNVLSTIKPVASSDNKVNVSVSREKISTIFQTYPIVKKAYDDNVPKNFKEQEFWARFFSSKLFRKLRGERIMQNDRGDMIIDRYLTLDQEFDRKDDEMLQHPVKKLIDLDGNQQDDPERRGNRADFTMIPGMDANGNTDGVVDILKGMNRLSEKMIKSLENEYSRATLSAEDLDKEEREELLYSDLEDNEFARYTEIRLKQRMVSEQPLNNIQESKSMPAVNANEIENQIDLTMNGLSHSIDLKKVSGDNIKINSAVNQRVVKAVKINAKQARQNTLSVPMGSLSGNSNADGIDEVDSFLPSDLLESCRVLHGTCCEFLKHFYLHFQSGETKQANTVKKLYKYLTQCLDKISALLKEVEGNESEQHEGMITNCNAYLRPVLESLNLAIQKYENTVAEVDASNVITI</sequence>
<dbReference type="Pfam" id="PF03909">
    <property type="entry name" value="BSD"/>
    <property type="match status" value="2"/>
</dbReference>
<dbReference type="OMA" id="NRPNFDM"/>
<gene>
    <name evidence="8" type="ORF">LAFE_0B10704G</name>
</gene>
<keyword evidence="5" id="KW-0804">Transcription</keyword>
<protein>
    <submittedName>
        <fullName evidence="8">LAFE_0B10704g1_1</fullName>
    </submittedName>
</protein>
<dbReference type="STRING" id="4955.A0A1G4M8H9"/>
<accession>A0A1G4M8H9</accession>